<evidence type="ECO:0000256" key="5">
    <source>
        <dbReference type="ARBA" id="ARBA00023163"/>
    </source>
</evidence>
<protein>
    <submittedName>
        <fullName evidence="9">MYB family transcription factor</fullName>
    </submittedName>
</protein>
<keyword evidence="3" id="KW-0805">Transcription regulation</keyword>
<evidence type="ECO:0000256" key="6">
    <source>
        <dbReference type="ARBA" id="ARBA00023242"/>
    </source>
</evidence>
<feature type="domain" description="Myb-like" evidence="7">
    <location>
        <begin position="8"/>
        <end position="60"/>
    </location>
</feature>
<dbReference type="InterPro" id="IPR009057">
    <property type="entry name" value="Homeodomain-like_sf"/>
</dbReference>
<dbReference type="GO" id="GO:0005634">
    <property type="term" value="C:nucleus"/>
    <property type="evidence" value="ECO:0007669"/>
    <property type="project" value="UniProtKB-SubCell"/>
</dbReference>
<keyword evidence="4" id="KW-0238">DNA-binding</keyword>
<name>A0A896W3U3_MELAB</name>
<feature type="domain" description="HTH myb-type" evidence="8">
    <location>
        <begin position="65"/>
        <end position="115"/>
    </location>
</feature>
<comment type="subcellular location">
    <subcellularLocation>
        <location evidence="1">Nucleus</location>
    </subcellularLocation>
</comment>
<evidence type="ECO:0000259" key="8">
    <source>
        <dbReference type="PROSITE" id="PS51294"/>
    </source>
</evidence>
<dbReference type="CDD" id="cd00167">
    <property type="entry name" value="SANT"/>
    <property type="match status" value="2"/>
</dbReference>
<feature type="domain" description="Myb-like" evidence="7">
    <location>
        <begin position="61"/>
        <end position="108"/>
    </location>
</feature>
<feature type="domain" description="HTH myb-type" evidence="8">
    <location>
        <begin position="8"/>
        <end position="64"/>
    </location>
</feature>
<dbReference type="PROSITE" id="PS50090">
    <property type="entry name" value="MYB_LIKE"/>
    <property type="match status" value="2"/>
</dbReference>
<reference evidence="9" key="1">
    <citation type="journal article" name="Plants (Basel)">
        <title>NAC and MYB Families and Lignin Biosynthesis-Related Members Identification and Expression Analysis in Melilotus albus.</title>
        <authorList>
            <person name="Chen L."/>
            <person name="Wu F."/>
            <person name="Zhang J."/>
        </authorList>
    </citation>
    <scope>NUCLEOTIDE SEQUENCE</scope>
</reference>
<keyword evidence="6" id="KW-0539">Nucleus</keyword>
<organism evidence="9">
    <name type="scientific">Melilotus albus</name>
    <name type="common">White sweet clover</name>
    <name type="synonym">Melilotus officinalis subsp. albus</name>
    <dbReference type="NCBI Taxonomy" id="47082"/>
    <lineage>
        <taxon>Eukaryota</taxon>
        <taxon>Viridiplantae</taxon>
        <taxon>Streptophyta</taxon>
        <taxon>Embryophyta</taxon>
        <taxon>Tracheophyta</taxon>
        <taxon>Spermatophyta</taxon>
        <taxon>Magnoliopsida</taxon>
        <taxon>eudicotyledons</taxon>
        <taxon>Gunneridae</taxon>
        <taxon>Pentapetalae</taxon>
        <taxon>rosids</taxon>
        <taxon>fabids</taxon>
        <taxon>Fabales</taxon>
        <taxon>Fabaceae</taxon>
        <taxon>Papilionoideae</taxon>
        <taxon>50 kb inversion clade</taxon>
        <taxon>NPAAA clade</taxon>
        <taxon>Hologalegina</taxon>
        <taxon>IRL clade</taxon>
        <taxon>Trifolieae</taxon>
        <taxon>Melilotus</taxon>
    </lineage>
</organism>
<dbReference type="Gene3D" id="1.10.10.60">
    <property type="entry name" value="Homeodomain-like"/>
    <property type="match status" value="2"/>
</dbReference>
<accession>A0A896W3U3</accession>
<evidence type="ECO:0000256" key="2">
    <source>
        <dbReference type="ARBA" id="ARBA00022737"/>
    </source>
</evidence>
<gene>
    <name evidence="9" type="primary">EVM0026671.1</name>
</gene>
<dbReference type="PROSITE" id="PS51294">
    <property type="entry name" value="HTH_MYB"/>
    <property type="match status" value="2"/>
</dbReference>
<evidence type="ECO:0000256" key="3">
    <source>
        <dbReference type="ARBA" id="ARBA00023015"/>
    </source>
</evidence>
<dbReference type="SUPFAM" id="SSF46689">
    <property type="entry name" value="Homeodomain-like"/>
    <property type="match status" value="1"/>
</dbReference>
<evidence type="ECO:0000259" key="7">
    <source>
        <dbReference type="PROSITE" id="PS50090"/>
    </source>
</evidence>
<dbReference type="PANTHER" id="PTHR47995">
    <property type="entry name" value="TRANSCRIPTION FACTOR MYB33-RELATED"/>
    <property type="match status" value="1"/>
</dbReference>
<dbReference type="InterPro" id="IPR001005">
    <property type="entry name" value="SANT/Myb"/>
</dbReference>
<dbReference type="PANTHER" id="PTHR47995:SF18">
    <property type="entry name" value="TRANSCRIPTION FACTOR MYB65"/>
    <property type="match status" value="1"/>
</dbReference>
<dbReference type="EMBL" id="MW302523">
    <property type="protein sequence ID" value="QSD99677.1"/>
    <property type="molecule type" value="Genomic_DNA"/>
</dbReference>
<evidence type="ECO:0000256" key="4">
    <source>
        <dbReference type="ARBA" id="ARBA00023125"/>
    </source>
</evidence>
<sequence>MSSSSHTNNGLKKGQWSKEEDELLKAYVTKYGEKNWNTVSKNAGLNRDGKSCRFRWCNHLHPKVKKGSFSKEEEEKVLQLYTKFGGLWSKMAAEFPGRTDNAIKNFWNGRKKRKRERRGLQVDDELNCNVESSLGGSSSQQVDDLQEEEFNIPEKNENNFRYSIGTSGITMAMQSNLPPLPQYPQIPPPMKTQCQMSESISSYKSGSLESMFYTPKNLEGSDVGRVRSSTTNLVDEKGKKPISLENDVEANHDNLMHPADLCCFHLSYHELMNIFFAKCHFQISLLVY</sequence>
<dbReference type="InterPro" id="IPR017930">
    <property type="entry name" value="Myb_dom"/>
</dbReference>
<dbReference type="AlphaFoldDB" id="A0A896W3U3"/>
<keyword evidence="2" id="KW-0677">Repeat</keyword>
<dbReference type="SMART" id="SM00717">
    <property type="entry name" value="SANT"/>
    <property type="match status" value="2"/>
</dbReference>
<proteinExistence type="predicted"/>
<dbReference type="GO" id="GO:0003677">
    <property type="term" value="F:DNA binding"/>
    <property type="evidence" value="ECO:0007669"/>
    <property type="project" value="UniProtKB-KW"/>
</dbReference>
<dbReference type="FunFam" id="1.10.10.60:FF:000001">
    <property type="entry name" value="MYB-related transcription factor"/>
    <property type="match status" value="1"/>
</dbReference>
<keyword evidence="5" id="KW-0804">Transcription</keyword>
<dbReference type="Pfam" id="PF13921">
    <property type="entry name" value="Myb_DNA-bind_6"/>
    <property type="match status" value="1"/>
</dbReference>
<evidence type="ECO:0000313" key="9">
    <source>
        <dbReference type="EMBL" id="QSD99677.1"/>
    </source>
</evidence>
<evidence type="ECO:0000256" key="1">
    <source>
        <dbReference type="ARBA" id="ARBA00004123"/>
    </source>
</evidence>